<keyword evidence="1" id="KW-0472">Membrane</keyword>
<proteinExistence type="predicted"/>
<accession>A0A7H0GFS9</accession>
<evidence type="ECO:0000256" key="1">
    <source>
        <dbReference type="SAM" id="Phobius"/>
    </source>
</evidence>
<reference evidence="2 3" key="1">
    <citation type="submission" date="2020-08" db="EMBL/GenBank/DDBJ databases">
        <title>Genome sequence of Diaphorobacter aerolatus KACC 16536T.</title>
        <authorList>
            <person name="Hyun D.-W."/>
            <person name="Bae J.-W."/>
        </authorList>
    </citation>
    <scope>NUCLEOTIDE SEQUENCE [LARGE SCALE GENOMIC DNA]</scope>
    <source>
        <strain evidence="2 3">KACC 16536</strain>
    </source>
</reference>
<dbReference type="KEGG" id="daer:H9K75_12025"/>
<gene>
    <name evidence="2" type="ORF">H9K75_12025</name>
</gene>
<keyword evidence="1" id="KW-0812">Transmembrane</keyword>
<name>A0A7H0GFS9_9BURK</name>
<dbReference type="Pfam" id="PF16074">
    <property type="entry name" value="PilW"/>
    <property type="match status" value="1"/>
</dbReference>
<dbReference type="RefSeq" id="WP_187722856.1">
    <property type="nucleotide sequence ID" value="NZ_CP060783.1"/>
</dbReference>
<keyword evidence="1" id="KW-1133">Transmembrane helix</keyword>
<feature type="transmembrane region" description="Helical" evidence="1">
    <location>
        <begin position="6"/>
        <end position="25"/>
    </location>
</feature>
<organism evidence="2 3">
    <name type="scientific">Diaphorobacter aerolatus</name>
    <dbReference type="NCBI Taxonomy" id="1288495"/>
    <lineage>
        <taxon>Bacteria</taxon>
        <taxon>Pseudomonadati</taxon>
        <taxon>Pseudomonadota</taxon>
        <taxon>Betaproteobacteria</taxon>
        <taxon>Burkholderiales</taxon>
        <taxon>Comamonadaceae</taxon>
        <taxon>Diaphorobacter</taxon>
    </lineage>
</organism>
<keyword evidence="3" id="KW-1185">Reference proteome</keyword>
<dbReference type="EMBL" id="CP060783">
    <property type="protein sequence ID" value="QNP47145.1"/>
    <property type="molecule type" value="Genomic_DNA"/>
</dbReference>
<dbReference type="InterPro" id="IPR032092">
    <property type="entry name" value="PilW"/>
</dbReference>
<dbReference type="AlphaFoldDB" id="A0A7H0GFS9"/>
<evidence type="ECO:0000313" key="3">
    <source>
        <dbReference type="Proteomes" id="UP000516028"/>
    </source>
</evidence>
<evidence type="ECO:0000313" key="2">
    <source>
        <dbReference type="EMBL" id="QNP47145.1"/>
    </source>
</evidence>
<dbReference type="Proteomes" id="UP000516028">
    <property type="component" value="Chromosome"/>
</dbReference>
<protein>
    <submittedName>
        <fullName evidence="2">PilW family protein</fullName>
    </submittedName>
</protein>
<dbReference type="GO" id="GO:0043683">
    <property type="term" value="P:type IV pilus assembly"/>
    <property type="evidence" value="ECO:0007669"/>
    <property type="project" value="InterPro"/>
</dbReference>
<sequence>MTLLELMVGLAIGLFMLAGLTTLYLNAKTSFNNQSGLADLQKSRRVAINSLSNAIRSAGYFVDPLTTTRASVFGSSGSFAAGQFITGSDGASGASDTISIRFETQPHDALVDCLGGVNTGAAKSVMLNTLTVNAQGELTCSSGDGQAPVVLVSGIARMELRYSVDTDGDGQPDTYLPASALTTAAMWSGVHAVRARLTFRDPVTRPASGGTASSLPVLVHIIPLMNHT</sequence>